<gene>
    <name evidence="10" type="ORF">PPYR_01321</name>
</gene>
<reference evidence="9" key="1">
    <citation type="journal article" date="2016" name="Sci. Rep.">
        <title>Molecular characterization of firefly nuptial gifts: a multi-omics approach sheds light on postcopulatory sexual selection.</title>
        <authorList>
            <person name="Al-Wathiqui N."/>
            <person name="Fallon T.R."/>
            <person name="South A."/>
            <person name="Weng J.K."/>
            <person name="Lewis S.M."/>
        </authorList>
    </citation>
    <scope>NUCLEOTIDE SEQUENCE</scope>
</reference>
<evidence type="ECO:0000256" key="3">
    <source>
        <dbReference type="ARBA" id="ARBA00022980"/>
    </source>
</evidence>
<dbReference type="PANTHER" id="PTHR15889">
    <property type="entry name" value="MITOCHONDRIAL RIBOSOMAL PROTEIN L37"/>
    <property type="match status" value="1"/>
</dbReference>
<keyword evidence="5" id="KW-0687">Ribonucleoprotein</keyword>
<comment type="subcellular location">
    <subcellularLocation>
        <location evidence="1">Mitochondrion</location>
    </subcellularLocation>
</comment>
<reference evidence="10 11" key="2">
    <citation type="journal article" date="2018" name="Elife">
        <title>Firefly genomes illuminate parallel origins of bioluminescence in beetles.</title>
        <authorList>
            <person name="Fallon T.R."/>
            <person name="Lower S.E."/>
            <person name="Chang C.H."/>
            <person name="Bessho-Uehara M."/>
            <person name="Martin G.J."/>
            <person name="Bewick A.J."/>
            <person name="Behringer M."/>
            <person name="Debat H.J."/>
            <person name="Wong I."/>
            <person name="Day J.C."/>
            <person name="Suvorov A."/>
            <person name="Silva C.J."/>
            <person name="Stanger-Hall K.F."/>
            <person name="Hall D.W."/>
            <person name="Schmitz R.J."/>
            <person name="Nelson D.R."/>
            <person name="Lewis S.M."/>
            <person name="Shigenobu S."/>
            <person name="Bybee S.M."/>
            <person name="Larracuente A.M."/>
            <person name="Oba Y."/>
            <person name="Weng J.K."/>
        </authorList>
    </citation>
    <scope>NUCLEOTIDE SEQUENCE [LARGE SCALE GENOMIC DNA]</scope>
    <source>
        <strain evidence="10">1611_PpyrPB1</strain>
        <tissue evidence="10">Whole body</tissue>
    </source>
</reference>
<accession>A0A1Y1LLQ6</accession>
<dbReference type="AlphaFoldDB" id="A0A1Y1LLQ6"/>
<keyword evidence="4" id="KW-0496">Mitochondrion</keyword>
<dbReference type="GO" id="GO:0005840">
    <property type="term" value="C:ribosome"/>
    <property type="evidence" value="ECO:0007669"/>
    <property type="project" value="UniProtKB-KW"/>
</dbReference>
<dbReference type="PANTHER" id="PTHR15889:SF2">
    <property type="entry name" value="LARGE RIBOSOMAL SUBUNIT PROTEIN ML37"/>
    <property type="match status" value="1"/>
</dbReference>
<dbReference type="Pfam" id="PF07147">
    <property type="entry name" value="PDCD9"/>
    <property type="match status" value="1"/>
</dbReference>
<keyword evidence="3" id="KW-0689">Ribosomal protein</keyword>
<dbReference type="InterPro" id="IPR010793">
    <property type="entry name" value="Ribosomal_mL37/mL65"/>
</dbReference>
<reference evidence="10" key="3">
    <citation type="submission" date="2019-08" db="EMBL/GenBank/DDBJ databases">
        <authorList>
            <consortium name="Photinus pyralis genome working group"/>
            <person name="Fallon T.R."/>
            <person name="Sander Lower S.E."/>
            <person name="Weng J.-K."/>
        </authorList>
    </citation>
    <scope>NUCLEOTIDE SEQUENCE</scope>
    <source>
        <strain evidence="10">1611_PpyrPB1</strain>
        <tissue evidence="10">Whole body</tissue>
    </source>
</reference>
<dbReference type="EMBL" id="GEZM01052106">
    <property type="protein sequence ID" value="JAV74604.1"/>
    <property type="molecule type" value="Transcribed_RNA"/>
</dbReference>
<evidence type="ECO:0000313" key="11">
    <source>
        <dbReference type="Proteomes" id="UP000327044"/>
    </source>
</evidence>
<organism evidence="9">
    <name type="scientific">Photinus pyralis</name>
    <name type="common">Common eastern firefly</name>
    <name type="synonym">Lampyris pyralis</name>
    <dbReference type="NCBI Taxonomy" id="7054"/>
    <lineage>
        <taxon>Eukaryota</taxon>
        <taxon>Metazoa</taxon>
        <taxon>Ecdysozoa</taxon>
        <taxon>Arthropoda</taxon>
        <taxon>Hexapoda</taxon>
        <taxon>Insecta</taxon>
        <taxon>Pterygota</taxon>
        <taxon>Neoptera</taxon>
        <taxon>Endopterygota</taxon>
        <taxon>Coleoptera</taxon>
        <taxon>Polyphaga</taxon>
        <taxon>Elateriformia</taxon>
        <taxon>Elateroidea</taxon>
        <taxon>Lampyridae</taxon>
        <taxon>Lampyrinae</taxon>
        <taxon>Photinus</taxon>
    </lineage>
</organism>
<dbReference type="InterPro" id="IPR052482">
    <property type="entry name" value="mtLSU_mL37"/>
</dbReference>
<comment type="similarity">
    <text evidence="6">Belongs to the mitochondrion-specific ribosomal protein mL37 family.</text>
</comment>
<name>A0A1Y1LLQ6_PHOPY</name>
<dbReference type="GO" id="GO:0006412">
    <property type="term" value="P:translation"/>
    <property type="evidence" value="ECO:0007669"/>
    <property type="project" value="InterPro"/>
</dbReference>
<keyword evidence="2" id="KW-0809">Transit peptide</keyword>
<evidence type="ECO:0000256" key="2">
    <source>
        <dbReference type="ARBA" id="ARBA00022946"/>
    </source>
</evidence>
<evidence type="ECO:0000256" key="5">
    <source>
        <dbReference type="ARBA" id="ARBA00023274"/>
    </source>
</evidence>
<dbReference type="GO" id="GO:1990904">
    <property type="term" value="C:ribonucleoprotein complex"/>
    <property type="evidence" value="ECO:0007669"/>
    <property type="project" value="UniProtKB-KW"/>
</dbReference>
<protein>
    <recommendedName>
        <fullName evidence="7">Large ribosomal subunit protein mL37</fullName>
    </recommendedName>
    <alternativeName>
        <fullName evidence="8">39S ribosomal protein L37, mitochondrial</fullName>
    </alternativeName>
</protein>
<proteinExistence type="inferred from homology"/>
<dbReference type="EMBL" id="VVIM01000001">
    <property type="protein sequence ID" value="KAB0804351.1"/>
    <property type="molecule type" value="Genomic_DNA"/>
</dbReference>
<keyword evidence="11" id="KW-1185">Reference proteome</keyword>
<evidence type="ECO:0000313" key="9">
    <source>
        <dbReference type="EMBL" id="JAV74604.1"/>
    </source>
</evidence>
<sequence length="406" mass="46771">MKLYSVLFRQHIGWHFKKNWRTQGKKVASDTGIAKILADRGIPLYQPRDILDPARVDLIDEVPDYIPQPVKFDNTHPNWHDRICHTYTDNDVLVEGLKQAKIITNTVEPHNGLPFSIELKKPSSKIDNNVRSIILNSHLFDAEQVKLPKRKDPERPAWNFPRDYGVSEKRVNKLIVTKLLLAIELLADQNLVKQRLAINDLPFWYPFEKAGELFQFQLTGDCLVTSSNPLPPISSETTENLELPVMDPVKYTVSLNVENIYDLKNLYPVESFIQKSCPHTVFVHYNKTDIRNLFEEPVTEDQFLGRSLLKAYTVAASYARQKFGDVKVLPQPVTVQCIHTDGQIFHFGVIQLNTLDTSIASKIKNLWYQTPRMQLFESCGYKRGRPMLEGYNSDVFTHLNAFYNNV</sequence>
<evidence type="ECO:0000313" key="10">
    <source>
        <dbReference type="EMBL" id="KAB0804351.1"/>
    </source>
</evidence>
<evidence type="ECO:0000256" key="1">
    <source>
        <dbReference type="ARBA" id="ARBA00004173"/>
    </source>
</evidence>
<dbReference type="InParanoid" id="A0A1Y1LLQ6"/>
<dbReference type="GO" id="GO:0005739">
    <property type="term" value="C:mitochondrion"/>
    <property type="evidence" value="ECO:0007669"/>
    <property type="project" value="UniProtKB-SubCell"/>
</dbReference>
<dbReference type="OrthoDB" id="5835618at2759"/>
<dbReference type="GO" id="GO:0003735">
    <property type="term" value="F:structural constituent of ribosome"/>
    <property type="evidence" value="ECO:0007669"/>
    <property type="project" value="InterPro"/>
</dbReference>
<evidence type="ECO:0000256" key="8">
    <source>
        <dbReference type="ARBA" id="ARBA00041617"/>
    </source>
</evidence>
<evidence type="ECO:0000256" key="6">
    <source>
        <dbReference type="ARBA" id="ARBA00037985"/>
    </source>
</evidence>
<dbReference type="FunCoup" id="A0A1Y1LLQ6">
    <property type="interactions" value="653"/>
</dbReference>
<dbReference type="Proteomes" id="UP000327044">
    <property type="component" value="Unassembled WGS sequence"/>
</dbReference>
<evidence type="ECO:0000256" key="7">
    <source>
        <dbReference type="ARBA" id="ARBA00039442"/>
    </source>
</evidence>
<evidence type="ECO:0000256" key="4">
    <source>
        <dbReference type="ARBA" id="ARBA00023128"/>
    </source>
</evidence>